<proteinExistence type="predicted"/>
<gene>
    <name evidence="1" type="ORF">HF203_11630</name>
</gene>
<dbReference type="NCBIfam" id="TIGR02281">
    <property type="entry name" value="clan_AA_DTGA"/>
    <property type="match status" value="1"/>
</dbReference>
<dbReference type="GO" id="GO:0008233">
    <property type="term" value="F:peptidase activity"/>
    <property type="evidence" value="ECO:0007669"/>
    <property type="project" value="UniProtKB-KW"/>
</dbReference>
<dbReference type="CDD" id="cd05483">
    <property type="entry name" value="retropepsin_like_bacteria"/>
    <property type="match status" value="1"/>
</dbReference>
<organism evidence="1 2">
    <name type="scientific">Marichromatium bheemlicum</name>
    <dbReference type="NCBI Taxonomy" id="365339"/>
    <lineage>
        <taxon>Bacteria</taxon>
        <taxon>Pseudomonadati</taxon>
        <taxon>Pseudomonadota</taxon>
        <taxon>Gammaproteobacteria</taxon>
        <taxon>Chromatiales</taxon>
        <taxon>Chromatiaceae</taxon>
        <taxon>Marichromatium</taxon>
    </lineage>
</organism>
<keyword evidence="1" id="KW-0378">Hydrolase</keyword>
<dbReference type="InterPro" id="IPR001969">
    <property type="entry name" value="Aspartic_peptidase_AS"/>
</dbReference>
<evidence type="ECO:0000313" key="1">
    <source>
        <dbReference type="EMBL" id="NKN33871.1"/>
    </source>
</evidence>
<name>A0ABX1I9J8_9GAMM</name>
<dbReference type="EMBL" id="JAAXKX010000016">
    <property type="protein sequence ID" value="NKN33871.1"/>
    <property type="molecule type" value="Genomic_DNA"/>
</dbReference>
<dbReference type="Gene3D" id="2.40.70.10">
    <property type="entry name" value="Acid Proteases"/>
    <property type="match status" value="1"/>
</dbReference>
<dbReference type="GO" id="GO:0006508">
    <property type="term" value="P:proteolysis"/>
    <property type="evidence" value="ECO:0007669"/>
    <property type="project" value="UniProtKB-KW"/>
</dbReference>
<comment type="caution">
    <text evidence="1">The sequence shown here is derived from an EMBL/GenBank/DDBJ whole genome shotgun (WGS) entry which is preliminary data.</text>
</comment>
<keyword evidence="2" id="KW-1185">Reference proteome</keyword>
<reference evidence="1 2" key="1">
    <citation type="submission" date="2020-04" db="EMBL/GenBank/DDBJ databases">
        <title>Draft Whole-Genome sequence of Marichromatium bheemlicum DSM 18632, type strain.</title>
        <authorList>
            <person name="Kyndt J.A."/>
            <person name="Meyer T.E."/>
        </authorList>
    </citation>
    <scope>NUCLEOTIDE SEQUENCE [LARGE SCALE GENOMIC DNA]</scope>
    <source>
        <strain evidence="1 2">DSM 18632</strain>
    </source>
</reference>
<dbReference type="SUPFAM" id="SSF50630">
    <property type="entry name" value="Acid proteases"/>
    <property type="match status" value="1"/>
</dbReference>
<dbReference type="RefSeq" id="WP_168669880.1">
    <property type="nucleotide sequence ID" value="NZ_JAAXKX010000016.1"/>
</dbReference>
<dbReference type="InterPro" id="IPR021109">
    <property type="entry name" value="Peptidase_aspartic_dom_sf"/>
</dbReference>
<sequence length="182" mass="19353">MKSSLVSIATPVRLRQRFGSLLLLVAVLTLVGLIGAQLGQRHNPNPKPVAYLGPDGVPEVVLQPNQVDQYVTTGRINGQAVDFLVDTGSADVAMPYMLAQRLGLRLKRGGYSKTGNGNVATWHATLDQVEVGGLVVTDVKATVLPNMQGEEALLGMSYLKHMEVVLRGGTLSLRPLLAAADS</sequence>
<dbReference type="InterPro" id="IPR034122">
    <property type="entry name" value="Retropepsin-like_bacterial"/>
</dbReference>
<keyword evidence="1" id="KW-0645">Protease</keyword>
<evidence type="ECO:0000313" key="2">
    <source>
        <dbReference type="Proteomes" id="UP000740754"/>
    </source>
</evidence>
<accession>A0ABX1I9J8</accession>
<protein>
    <submittedName>
        <fullName evidence="1">TIGR02281 family clan AA aspartic protease</fullName>
        <ecNumber evidence="1">3.4.23.-</ecNumber>
    </submittedName>
</protein>
<dbReference type="PROSITE" id="PS00141">
    <property type="entry name" value="ASP_PROTEASE"/>
    <property type="match status" value="1"/>
</dbReference>
<dbReference type="EC" id="3.4.23.-" evidence="1"/>
<dbReference type="Pfam" id="PF13975">
    <property type="entry name" value="gag-asp_proteas"/>
    <property type="match status" value="1"/>
</dbReference>
<dbReference type="Proteomes" id="UP000740754">
    <property type="component" value="Unassembled WGS sequence"/>
</dbReference>
<dbReference type="InterPro" id="IPR011969">
    <property type="entry name" value="Clan_AA_Asp_peptidase_C"/>
</dbReference>